<dbReference type="InterPro" id="IPR058031">
    <property type="entry name" value="AAA_lid_NorR"/>
</dbReference>
<dbReference type="PROSITE" id="PS50045">
    <property type="entry name" value="SIGMA54_INTERACT_4"/>
    <property type="match status" value="1"/>
</dbReference>
<dbReference type="SUPFAM" id="SSF46689">
    <property type="entry name" value="Homeodomain-like"/>
    <property type="match status" value="1"/>
</dbReference>
<dbReference type="GO" id="GO:0043565">
    <property type="term" value="F:sequence-specific DNA binding"/>
    <property type="evidence" value="ECO:0007669"/>
    <property type="project" value="InterPro"/>
</dbReference>
<keyword evidence="6" id="KW-0175">Coiled coil</keyword>
<dbReference type="GO" id="GO:0006355">
    <property type="term" value="P:regulation of DNA-templated transcription"/>
    <property type="evidence" value="ECO:0007669"/>
    <property type="project" value="InterPro"/>
</dbReference>
<gene>
    <name evidence="9" type="ORF">A6M21_05625</name>
</gene>
<dbReference type="InterPro" id="IPR009057">
    <property type="entry name" value="Homeodomain-like_sf"/>
</dbReference>
<dbReference type="PROSITE" id="PS00688">
    <property type="entry name" value="SIGMA54_INTERACT_3"/>
    <property type="match status" value="1"/>
</dbReference>
<organism evidence="9 10">
    <name type="scientific">Desulfotomaculum copahuensis</name>
    <dbReference type="NCBI Taxonomy" id="1838280"/>
    <lineage>
        <taxon>Bacteria</taxon>
        <taxon>Bacillati</taxon>
        <taxon>Bacillota</taxon>
        <taxon>Clostridia</taxon>
        <taxon>Eubacteriales</taxon>
        <taxon>Desulfotomaculaceae</taxon>
        <taxon>Desulfotomaculum</taxon>
    </lineage>
</organism>
<feature type="domain" description="Sigma-54 factor interaction" evidence="7">
    <location>
        <begin position="259"/>
        <end position="489"/>
    </location>
</feature>
<dbReference type="InterPro" id="IPR025662">
    <property type="entry name" value="Sigma_54_int_dom_ATP-bd_1"/>
</dbReference>
<dbReference type="InterPro" id="IPR013767">
    <property type="entry name" value="PAS_fold"/>
</dbReference>
<dbReference type="SMART" id="SM00382">
    <property type="entry name" value="AAA"/>
    <property type="match status" value="1"/>
</dbReference>
<accession>A0A1B7LHF3</accession>
<evidence type="ECO:0000256" key="4">
    <source>
        <dbReference type="ARBA" id="ARBA00023125"/>
    </source>
</evidence>
<dbReference type="Pfam" id="PF00158">
    <property type="entry name" value="Sigma54_activat"/>
    <property type="match status" value="1"/>
</dbReference>
<dbReference type="Pfam" id="PF00989">
    <property type="entry name" value="PAS"/>
    <property type="match status" value="1"/>
</dbReference>
<evidence type="ECO:0000313" key="9">
    <source>
        <dbReference type="EMBL" id="OAT85621.1"/>
    </source>
</evidence>
<dbReference type="NCBIfam" id="TIGR00229">
    <property type="entry name" value="sensory_box"/>
    <property type="match status" value="2"/>
</dbReference>
<dbReference type="FunFam" id="3.40.50.300:FF:000006">
    <property type="entry name" value="DNA-binding transcriptional regulator NtrC"/>
    <property type="match status" value="1"/>
</dbReference>
<keyword evidence="3" id="KW-0805">Transcription regulation</keyword>
<keyword evidence="10" id="KW-1185">Reference proteome</keyword>
<feature type="domain" description="PAS" evidence="8">
    <location>
        <begin position="119"/>
        <end position="170"/>
    </location>
</feature>
<keyword evidence="4" id="KW-0238">DNA-binding</keyword>
<dbReference type="InterPro" id="IPR000014">
    <property type="entry name" value="PAS"/>
</dbReference>
<dbReference type="Gene3D" id="3.40.50.300">
    <property type="entry name" value="P-loop containing nucleotide triphosphate hydrolases"/>
    <property type="match status" value="1"/>
</dbReference>
<keyword evidence="2" id="KW-0067">ATP-binding</keyword>
<dbReference type="InterPro" id="IPR025944">
    <property type="entry name" value="Sigma_54_int_dom_CS"/>
</dbReference>
<dbReference type="CDD" id="cd00130">
    <property type="entry name" value="PAS"/>
    <property type="match status" value="2"/>
</dbReference>
<evidence type="ECO:0000256" key="6">
    <source>
        <dbReference type="SAM" id="Coils"/>
    </source>
</evidence>
<dbReference type="CDD" id="cd00009">
    <property type="entry name" value="AAA"/>
    <property type="match status" value="1"/>
</dbReference>
<evidence type="ECO:0000256" key="2">
    <source>
        <dbReference type="ARBA" id="ARBA00022840"/>
    </source>
</evidence>
<dbReference type="Gene3D" id="1.10.8.60">
    <property type="match status" value="1"/>
</dbReference>
<dbReference type="Gene3D" id="3.30.450.20">
    <property type="entry name" value="PAS domain"/>
    <property type="match status" value="2"/>
</dbReference>
<dbReference type="EMBL" id="LYVF01000054">
    <property type="protein sequence ID" value="OAT85621.1"/>
    <property type="molecule type" value="Genomic_DNA"/>
</dbReference>
<keyword evidence="1" id="KW-0547">Nucleotide-binding</keyword>
<sequence>MLNVVWKSCPHGLIEIDRQGVVVSLNPAMERILGLVAARATGRPLQEVIAHRELVAALTEVLRTGRRISDSSITNAHHEYVFNCVPVIQCGSVAGAVGELRDITRLKRARQETAAARNKIALLEAALEGIYNGVIVVDGDARVVMFNRAYCDFLGLAPEDVLGRPVWEVIENTRMHVVLETGRAEIGEVQRIKGHDMICSRIPLHRDGRVWAAVGMVIFRDVEELRLLMRRVDRLQSEVEHYKGELMRQQGARYTLEQITGNSPRMLELKKLVQKVARNDSTVLIRGESGTGKELFAHALHNASPRCARPFVRVNCAALPENLLESELFGYREGAFTGARKGGKPGKFEQANGGSLFLDEIGEMSLNMQAKLLRVLQEKEIERLGDARPVVVDVRLVAASSRNLEEMVRRGAFREDLFYRLNVVVLDIPPLRERSGDIPLLVDDLLQRLSRRLGTIHKSIHPAAMEYLLNYHWPGNVRELENVLERVLNISAGEMITIHDLPVRPLKKAVEELEKTVLRRALKVAGGNRMEAARMLGIGRTTFYEKLARYNIC</sequence>
<dbReference type="PANTHER" id="PTHR32071">
    <property type="entry name" value="TRANSCRIPTIONAL REGULATORY PROTEIN"/>
    <property type="match status" value="1"/>
</dbReference>
<evidence type="ECO:0000256" key="1">
    <source>
        <dbReference type="ARBA" id="ARBA00022741"/>
    </source>
</evidence>
<dbReference type="InterPro" id="IPR013656">
    <property type="entry name" value="PAS_4"/>
</dbReference>
<proteinExistence type="predicted"/>
<dbReference type="PRINTS" id="PR01590">
    <property type="entry name" value="HTHFIS"/>
</dbReference>
<evidence type="ECO:0000256" key="5">
    <source>
        <dbReference type="ARBA" id="ARBA00023163"/>
    </source>
</evidence>
<dbReference type="PROSITE" id="PS00675">
    <property type="entry name" value="SIGMA54_INTERACT_1"/>
    <property type="match status" value="1"/>
</dbReference>
<name>A0A1B7LHF3_9FIRM</name>
<dbReference type="PROSITE" id="PS00676">
    <property type="entry name" value="SIGMA54_INTERACT_2"/>
    <property type="match status" value="1"/>
</dbReference>
<dbReference type="SUPFAM" id="SSF52540">
    <property type="entry name" value="P-loop containing nucleoside triphosphate hydrolases"/>
    <property type="match status" value="1"/>
</dbReference>
<dbReference type="Pfam" id="PF25601">
    <property type="entry name" value="AAA_lid_14"/>
    <property type="match status" value="1"/>
</dbReference>
<evidence type="ECO:0000313" key="10">
    <source>
        <dbReference type="Proteomes" id="UP000078532"/>
    </source>
</evidence>
<reference evidence="9 10" key="1">
    <citation type="submission" date="2016-04" db="EMBL/GenBank/DDBJ databases">
        <authorList>
            <person name="Evans L.H."/>
            <person name="Alamgir A."/>
            <person name="Owens N."/>
            <person name="Weber N.D."/>
            <person name="Virtaneva K."/>
            <person name="Barbian K."/>
            <person name="Babar A."/>
            <person name="Rosenke K."/>
        </authorList>
    </citation>
    <scope>NUCLEOTIDE SEQUENCE [LARGE SCALE GENOMIC DNA]</scope>
    <source>
        <strain evidence="9 10">LMa1</strain>
    </source>
</reference>
<dbReference type="InterPro" id="IPR027417">
    <property type="entry name" value="P-loop_NTPase"/>
</dbReference>
<comment type="caution">
    <text evidence="9">The sequence shown here is derived from an EMBL/GenBank/DDBJ whole genome shotgun (WGS) entry which is preliminary data.</text>
</comment>
<dbReference type="InterPro" id="IPR003593">
    <property type="entry name" value="AAA+_ATPase"/>
</dbReference>
<evidence type="ECO:0000259" key="7">
    <source>
        <dbReference type="PROSITE" id="PS50045"/>
    </source>
</evidence>
<protein>
    <recommendedName>
        <fullName evidence="11">Sigma-54-dependent Fis family transcriptional regulator</fullName>
    </recommendedName>
</protein>
<dbReference type="PROSITE" id="PS50112">
    <property type="entry name" value="PAS"/>
    <property type="match status" value="2"/>
</dbReference>
<dbReference type="SMART" id="SM00091">
    <property type="entry name" value="PAS"/>
    <property type="match status" value="2"/>
</dbReference>
<dbReference type="Gene3D" id="1.10.10.60">
    <property type="entry name" value="Homeodomain-like"/>
    <property type="match status" value="1"/>
</dbReference>
<dbReference type="GO" id="GO:0005524">
    <property type="term" value="F:ATP binding"/>
    <property type="evidence" value="ECO:0007669"/>
    <property type="project" value="UniProtKB-KW"/>
</dbReference>
<evidence type="ECO:0000256" key="3">
    <source>
        <dbReference type="ARBA" id="ARBA00023015"/>
    </source>
</evidence>
<feature type="domain" description="PAS" evidence="8">
    <location>
        <begin position="1"/>
        <end position="63"/>
    </location>
</feature>
<dbReference type="SUPFAM" id="SSF55785">
    <property type="entry name" value="PYP-like sensor domain (PAS domain)"/>
    <property type="match status" value="2"/>
</dbReference>
<keyword evidence="5" id="KW-0804">Transcription</keyword>
<dbReference type="AlphaFoldDB" id="A0A1B7LHF3"/>
<dbReference type="InterPro" id="IPR025943">
    <property type="entry name" value="Sigma_54_int_dom_ATP-bd_2"/>
</dbReference>
<dbReference type="InterPro" id="IPR002078">
    <property type="entry name" value="Sigma_54_int"/>
</dbReference>
<dbReference type="InterPro" id="IPR035965">
    <property type="entry name" value="PAS-like_dom_sf"/>
</dbReference>
<dbReference type="Proteomes" id="UP000078532">
    <property type="component" value="Unassembled WGS sequence"/>
</dbReference>
<evidence type="ECO:0000259" key="8">
    <source>
        <dbReference type="PROSITE" id="PS50112"/>
    </source>
</evidence>
<dbReference type="Pfam" id="PF08448">
    <property type="entry name" value="PAS_4"/>
    <property type="match status" value="1"/>
</dbReference>
<dbReference type="InterPro" id="IPR002197">
    <property type="entry name" value="HTH_Fis"/>
</dbReference>
<evidence type="ECO:0008006" key="11">
    <source>
        <dbReference type="Google" id="ProtNLM"/>
    </source>
</evidence>
<dbReference type="STRING" id="1838280.A6M21_05625"/>
<feature type="coiled-coil region" evidence="6">
    <location>
        <begin position="225"/>
        <end position="252"/>
    </location>
</feature>